<proteinExistence type="inferred from homology"/>
<dbReference type="Proteomes" id="UP001152797">
    <property type="component" value="Unassembled WGS sequence"/>
</dbReference>
<dbReference type="InterPro" id="IPR001087">
    <property type="entry name" value="GDSL"/>
</dbReference>
<keyword evidence="4 5" id="KW-0378">Hydrolase</keyword>
<keyword evidence="10" id="KW-1185">Reference proteome</keyword>
<dbReference type="GO" id="GO:0006508">
    <property type="term" value="P:proteolysis"/>
    <property type="evidence" value="ECO:0007669"/>
    <property type="project" value="UniProtKB-KW"/>
</dbReference>
<evidence type="ECO:0000313" key="8">
    <source>
        <dbReference type="EMBL" id="CAI3977422.1"/>
    </source>
</evidence>
<dbReference type="PANTHER" id="PTHR47966">
    <property type="entry name" value="BETA-SITE APP-CLEAVING ENZYME, ISOFORM A-RELATED"/>
    <property type="match status" value="1"/>
</dbReference>
<protein>
    <submittedName>
        <fullName evidence="9">Pregnancy-associated glycoprotein 2</fullName>
    </submittedName>
</protein>
<evidence type="ECO:0000256" key="2">
    <source>
        <dbReference type="ARBA" id="ARBA00022670"/>
    </source>
</evidence>
<organism evidence="8">
    <name type="scientific">Cladocopium goreaui</name>
    <dbReference type="NCBI Taxonomy" id="2562237"/>
    <lineage>
        <taxon>Eukaryota</taxon>
        <taxon>Sar</taxon>
        <taxon>Alveolata</taxon>
        <taxon>Dinophyceae</taxon>
        <taxon>Suessiales</taxon>
        <taxon>Symbiodiniaceae</taxon>
        <taxon>Cladocopium</taxon>
    </lineage>
</organism>
<dbReference type="EMBL" id="CAMXCT030000341">
    <property type="protein sequence ID" value="CAL4764734.1"/>
    <property type="molecule type" value="Genomic_DNA"/>
</dbReference>
<dbReference type="Gene3D" id="2.40.70.10">
    <property type="entry name" value="Acid Proteases"/>
    <property type="match status" value="2"/>
</dbReference>
<dbReference type="InterPro" id="IPR033121">
    <property type="entry name" value="PEPTIDASE_A1"/>
</dbReference>
<dbReference type="GO" id="GO:0004190">
    <property type="term" value="F:aspartic-type endopeptidase activity"/>
    <property type="evidence" value="ECO:0007669"/>
    <property type="project" value="UniProtKB-KW"/>
</dbReference>
<dbReference type="CDD" id="cd00229">
    <property type="entry name" value="SGNH_hydrolase"/>
    <property type="match status" value="1"/>
</dbReference>
<dbReference type="InterPro" id="IPR001969">
    <property type="entry name" value="Aspartic_peptidase_AS"/>
</dbReference>
<keyword evidence="3 5" id="KW-0064">Aspartyl protease</keyword>
<gene>
    <name evidence="8" type="ORF">C1SCF055_LOCUS5563</name>
</gene>
<evidence type="ECO:0000256" key="3">
    <source>
        <dbReference type="ARBA" id="ARBA00022750"/>
    </source>
</evidence>
<evidence type="ECO:0000256" key="1">
    <source>
        <dbReference type="ARBA" id="ARBA00007447"/>
    </source>
</evidence>
<dbReference type="InterPro" id="IPR001461">
    <property type="entry name" value="Aspartic_peptidase_A1"/>
</dbReference>
<keyword evidence="6" id="KW-0472">Membrane</keyword>
<keyword evidence="2 5" id="KW-0645">Protease</keyword>
<dbReference type="PANTHER" id="PTHR47966:SF51">
    <property type="entry name" value="BETA-SITE APP-CLEAVING ENZYME, ISOFORM A-RELATED"/>
    <property type="match status" value="1"/>
</dbReference>
<evidence type="ECO:0000256" key="4">
    <source>
        <dbReference type="ARBA" id="ARBA00022801"/>
    </source>
</evidence>
<feature type="transmembrane region" description="Helical" evidence="6">
    <location>
        <begin position="282"/>
        <end position="300"/>
    </location>
</feature>
<dbReference type="Pfam" id="PF00026">
    <property type="entry name" value="Asp"/>
    <property type="match status" value="1"/>
</dbReference>
<dbReference type="PROSITE" id="PS00141">
    <property type="entry name" value="ASP_PROTEASE"/>
    <property type="match status" value="2"/>
</dbReference>
<feature type="transmembrane region" description="Helical" evidence="6">
    <location>
        <begin position="321"/>
        <end position="354"/>
    </location>
</feature>
<keyword evidence="6" id="KW-0812">Transmembrane</keyword>
<evidence type="ECO:0000259" key="7">
    <source>
        <dbReference type="PROSITE" id="PS51767"/>
    </source>
</evidence>
<evidence type="ECO:0000256" key="6">
    <source>
        <dbReference type="SAM" id="Phobius"/>
    </source>
</evidence>
<evidence type="ECO:0000313" key="10">
    <source>
        <dbReference type="Proteomes" id="UP001152797"/>
    </source>
</evidence>
<dbReference type="InterPro" id="IPR021109">
    <property type="entry name" value="Peptidase_aspartic_dom_sf"/>
</dbReference>
<dbReference type="Gene3D" id="3.40.50.1110">
    <property type="entry name" value="SGNH hydrolase"/>
    <property type="match status" value="1"/>
</dbReference>
<dbReference type="AlphaFoldDB" id="A0A9P1FKL2"/>
<accession>A0A9P1FKL2</accession>
<comment type="similarity">
    <text evidence="1 5">Belongs to the peptidase A1 family.</text>
</comment>
<dbReference type="OrthoDB" id="771136at2759"/>
<dbReference type="EMBL" id="CAMXCT010000341">
    <property type="protein sequence ID" value="CAI3977422.1"/>
    <property type="molecule type" value="Genomic_DNA"/>
</dbReference>
<dbReference type="EMBL" id="CAMXCT020000341">
    <property type="protein sequence ID" value="CAL1130797.1"/>
    <property type="molecule type" value="Genomic_DNA"/>
</dbReference>
<dbReference type="GO" id="GO:0016788">
    <property type="term" value="F:hydrolase activity, acting on ester bonds"/>
    <property type="evidence" value="ECO:0007669"/>
    <property type="project" value="InterPro"/>
</dbReference>
<dbReference type="SUPFAM" id="SSF52266">
    <property type="entry name" value="SGNH hydrolase"/>
    <property type="match status" value="1"/>
</dbReference>
<feature type="domain" description="Peptidase A1" evidence="7">
    <location>
        <begin position="83"/>
        <end position="506"/>
    </location>
</feature>
<dbReference type="PRINTS" id="PR00792">
    <property type="entry name" value="PEPSIN"/>
</dbReference>
<reference evidence="9 10" key="2">
    <citation type="submission" date="2024-05" db="EMBL/GenBank/DDBJ databases">
        <authorList>
            <person name="Chen Y."/>
            <person name="Shah S."/>
            <person name="Dougan E. K."/>
            <person name="Thang M."/>
            <person name="Chan C."/>
        </authorList>
    </citation>
    <scope>NUCLEOTIDE SEQUENCE [LARGE SCALE GENOMIC DNA]</scope>
</reference>
<dbReference type="InterPro" id="IPR036514">
    <property type="entry name" value="SGNH_hydro_sf"/>
</dbReference>
<dbReference type="SUPFAM" id="SSF50630">
    <property type="entry name" value="Acid proteases"/>
    <property type="match status" value="1"/>
</dbReference>
<evidence type="ECO:0000313" key="9">
    <source>
        <dbReference type="EMBL" id="CAL4764734.1"/>
    </source>
</evidence>
<name>A0A9P1FKL2_9DINO</name>
<dbReference type="PROSITE" id="PS51767">
    <property type="entry name" value="PEPTIDASE_A1"/>
    <property type="match status" value="1"/>
</dbReference>
<sequence>MAPPFRQLLFYVAAANAQAESFRLQLQRQRLVNASPAKTWSLTQGSGWGNSWPWQVPWLPHVQRKADVKLQSARLKDLQDLQYIGKMLIGSHSQHFRMIFDTGSSDLWVSSEKFSPSVSDTWQLLTTKPVELIYGQGLVQGILGSDESCVLAEPEPLCVRQELLVATTVKDLSLGTFDGLLGLGLPGISHARQDFLQSLMKAGYGNGHLCFSFSLRGEEAESFALFGTCSEVLRQASEETGFPQQAAAHLWVQHFFGMQPGWWLVSAAISSNGTRVWQGPDILSISLCEISAMMLFFVLYQQRRLFDLPWRPRSMGRCRRCLWQTCHILWDFLQGIFLIFLLTCAFLILVTVAVHTFQSEVTAALDTGTSFIVIPPDDFQQVAAAMFGARLKDSCVVDKTELLCACGIAEEANPLDIRMDGVLFRDGPVVQMGSHHFPVQRFWNGMEGMSKWLCHTGERNFFLSISSSPDIRRIRRQAVPFWILGDPFLRLLRSLAVTQQCLVEVWQRDESTLPVVRQAVVAHDLRGNVTVFPRQEVPRDKGCAIQHIPCDGSHGPGLRILFYGDSLTAGAPSMISYAEEFCRSLTAKGCHVEGTLCGLCAATARQMLEIAEEAVVLDSLQSRWGSGISCLAGKRKDRKADLVLIMAGTNDLPWEDGKRIFESIQGLHTACHSLGIPTIALGIPDSGGRSVKRYGMLPENRRKVNSLLSSWVKESHQIRDTSTSSHTSDTGIDLLGFLGTYPMGPETFVNSVALMPFGPRSRSEGYWESDGTHFTASGAKTLGHRLAELLRPMIHRFQANCAVANTSELAAGGEIPSLSSFLEAFDLEADEEQPKEPKELPTPCRDWELPAVQTLQSYFRSSRDEKQGVLWIAILQIVLRQLCELSTLLSADI</sequence>
<evidence type="ECO:0000256" key="5">
    <source>
        <dbReference type="RuleBase" id="RU000454"/>
    </source>
</evidence>
<comment type="caution">
    <text evidence="8">The sequence shown here is derived from an EMBL/GenBank/DDBJ whole genome shotgun (WGS) entry which is preliminary data.</text>
</comment>
<reference evidence="8" key="1">
    <citation type="submission" date="2022-10" db="EMBL/GenBank/DDBJ databases">
        <authorList>
            <person name="Chen Y."/>
            <person name="Dougan E. K."/>
            <person name="Chan C."/>
            <person name="Rhodes N."/>
            <person name="Thang M."/>
        </authorList>
    </citation>
    <scope>NUCLEOTIDE SEQUENCE</scope>
</reference>
<dbReference type="Pfam" id="PF00657">
    <property type="entry name" value="Lipase_GDSL"/>
    <property type="match status" value="1"/>
</dbReference>
<keyword evidence="6" id="KW-1133">Transmembrane helix</keyword>